<dbReference type="CDD" id="cd14275">
    <property type="entry name" value="UBA_EF-Ts"/>
    <property type="match status" value="1"/>
</dbReference>
<dbReference type="PANTHER" id="PTHR11741:SF0">
    <property type="entry name" value="ELONGATION FACTOR TS, MITOCHONDRIAL"/>
    <property type="match status" value="1"/>
</dbReference>
<evidence type="ECO:0000259" key="6">
    <source>
        <dbReference type="Pfam" id="PF00889"/>
    </source>
</evidence>
<dbReference type="OrthoDB" id="277235at2759"/>
<comment type="function">
    <text evidence="4 5">Associates with the EF-Tu.GDP complex and induces the exchange of GDP to GTP. It remains bound to the aminoacyl-tRNA.EF-Tu.GTP complex up to the GTP hydrolysis stage on the ribosome.</text>
</comment>
<dbReference type="AlphaFoldDB" id="A0A8K0AJT5"/>
<comment type="subcellular location">
    <subcellularLocation>
        <location evidence="4">Mitochondrion</location>
    </subcellularLocation>
</comment>
<name>A0A8K0AJT5_ANDGO</name>
<dbReference type="Pfam" id="PF00889">
    <property type="entry name" value="EF_TS"/>
    <property type="match status" value="1"/>
</dbReference>
<gene>
    <name evidence="7" type="ORF">ANDGO_00844</name>
</gene>
<dbReference type="GO" id="GO:0070125">
    <property type="term" value="P:mitochondrial translational elongation"/>
    <property type="evidence" value="ECO:0007669"/>
    <property type="project" value="TreeGrafter"/>
</dbReference>
<dbReference type="InterPro" id="IPR018101">
    <property type="entry name" value="Transl_elong_Ts_CS"/>
</dbReference>
<comment type="similarity">
    <text evidence="1 4 5">Belongs to the EF-Ts family.</text>
</comment>
<keyword evidence="3 4" id="KW-0648">Protein biosynthesis</keyword>
<dbReference type="PROSITE" id="PS01127">
    <property type="entry name" value="EF_TS_2"/>
    <property type="match status" value="1"/>
</dbReference>
<dbReference type="InterPro" id="IPR001816">
    <property type="entry name" value="Transl_elong_EFTs/EF1B"/>
</dbReference>
<dbReference type="Gene3D" id="3.30.479.20">
    <property type="entry name" value="Elongation factor Ts, dimerisation domain"/>
    <property type="match status" value="2"/>
</dbReference>
<keyword evidence="4" id="KW-0496">Mitochondrion</keyword>
<dbReference type="InterPro" id="IPR014039">
    <property type="entry name" value="Transl_elong_EFTs/EF1B_dimer"/>
</dbReference>
<dbReference type="SUPFAM" id="SSF46934">
    <property type="entry name" value="UBA-like"/>
    <property type="match status" value="1"/>
</dbReference>
<keyword evidence="2 4" id="KW-0251">Elongation factor</keyword>
<proteinExistence type="inferred from homology"/>
<feature type="domain" description="Translation elongation factor EFTs/EF1B dimerisation" evidence="6">
    <location>
        <begin position="89"/>
        <end position="302"/>
    </location>
</feature>
<dbReference type="Proteomes" id="UP000799049">
    <property type="component" value="Unassembled WGS sequence"/>
</dbReference>
<dbReference type="GO" id="GO:0003746">
    <property type="term" value="F:translation elongation factor activity"/>
    <property type="evidence" value="ECO:0007669"/>
    <property type="project" value="UniProtKB-UniRule"/>
</dbReference>
<evidence type="ECO:0000256" key="1">
    <source>
        <dbReference type="ARBA" id="ARBA00005532"/>
    </source>
</evidence>
<evidence type="ECO:0000313" key="7">
    <source>
        <dbReference type="EMBL" id="KAF0852266.1"/>
    </source>
</evidence>
<dbReference type="PROSITE" id="PS01126">
    <property type="entry name" value="EF_TS_1"/>
    <property type="match status" value="1"/>
</dbReference>
<dbReference type="Gene3D" id="1.10.286.20">
    <property type="match status" value="1"/>
</dbReference>
<dbReference type="InterPro" id="IPR009060">
    <property type="entry name" value="UBA-like_sf"/>
</dbReference>
<evidence type="ECO:0000256" key="2">
    <source>
        <dbReference type="ARBA" id="ARBA00022768"/>
    </source>
</evidence>
<evidence type="ECO:0000256" key="4">
    <source>
        <dbReference type="HAMAP-Rule" id="MF_03135"/>
    </source>
</evidence>
<evidence type="ECO:0000313" key="8">
    <source>
        <dbReference type="Proteomes" id="UP000799049"/>
    </source>
</evidence>
<accession>A0A8K0AJT5</accession>
<sequence>MVFRVCRFLQSSTTASSGAQGTVLLKELRVRSGAGILDCKKALEACSNDMDAAFDWLRQKGIATATKKASRVASEGLVAAVTSADHSRASVVEVNSETDFVARNPEFQVLVSDLAKYTLDRQIKGDGLKADSVAQAKVVALVGKIGENLQIRRSAFVEAVQDGLVHAYVHNQIAPGSGLGQIGTLVSVAPSAGARVSKEDLRATANEMAMHITAMKPVYLTKEQVPAEVLEKEKELLREQAKETGKSGPHLDKIILGRLGRFYEEQCLLDQKFMIDAKKSVSQILKERNITLAGFERFARGEGIEKPKEDFAAEVQAQAKK</sequence>
<evidence type="ECO:0000256" key="5">
    <source>
        <dbReference type="RuleBase" id="RU000642"/>
    </source>
</evidence>
<dbReference type="EMBL" id="VRVR01000049">
    <property type="protein sequence ID" value="KAF0852266.1"/>
    <property type="molecule type" value="Genomic_DNA"/>
</dbReference>
<organism evidence="7 8">
    <name type="scientific">Andalucia godoyi</name>
    <name type="common">Flagellate</name>
    <dbReference type="NCBI Taxonomy" id="505711"/>
    <lineage>
        <taxon>Eukaryota</taxon>
        <taxon>Discoba</taxon>
        <taxon>Jakobida</taxon>
        <taxon>Andalucina</taxon>
        <taxon>Andaluciidae</taxon>
        <taxon>Andalucia</taxon>
    </lineage>
</organism>
<evidence type="ECO:0000256" key="3">
    <source>
        <dbReference type="ARBA" id="ARBA00022917"/>
    </source>
</evidence>
<dbReference type="FunFam" id="1.10.8.10:FF:000001">
    <property type="entry name" value="Elongation factor Ts"/>
    <property type="match status" value="1"/>
</dbReference>
<dbReference type="PANTHER" id="PTHR11741">
    <property type="entry name" value="ELONGATION FACTOR TS"/>
    <property type="match status" value="1"/>
</dbReference>
<dbReference type="HAMAP" id="MF_00050">
    <property type="entry name" value="EF_Ts"/>
    <property type="match status" value="1"/>
</dbReference>
<keyword evidence="8" id="KW-1185">Reference proteome</keyword>
<dbReference type="SUPFAM" id="SSF54713">
    <property type="entry name" value="Elongation factor Ts (EF-Ts), dimerisation domain"/>
    <property type="match status" value="2"/>
</dbReference>
<reference evidence="7" key="1">
    <citation type="submission" date="2019-09" db="EMBL/GenBank/DDBJ databases">
        <title>The Mitochondrial Proteome of the Jakobid, Andalucia godoyi, a Protist With the Most Gene-Rich and Bacteria-Like Mitochondrial Genome.</title>
        <authorList>
            <person name="Gray M.W."/>
            <person name="Burger G."/>
            <person name="Derelle R."/>
            <person name="Klimes V."/>
            <person name="Leger M."/>
            <person name="Sarrasin M."/>
            <person name="Vlcek C."/>
            <person name="Roger A.J."/>
            <person name="Elias M."/>
            <person name="Lang B.F."/>
        </authorList>
    </citation>
    <scope>NUCLEOTIDE SEQUENCE</scope>
    <source>
        <strain evidence="7">And28</strain>
    </source>
</reference>
<comment type="caution">
    <text evidence="7">The sequence shown here is derived from an EMBL/GenBank/DDBJ whole genome shotgun (WGS) entry which is preliminary data.</text>
</comment>
<dbReference type="InterPro" id="IPR036402">
    <property type="entry name" value="EF-Ts_dimer_sf"/>
</dbReference>
<dbReference type="Gene3D" id="1.10.8.10">
    <property type="entry name" value="DNA helicase RuvA subunit, C-terminal domain"/>
    <property type="match status" value="1"/>
</dbReference>
<dbReference type="NCBIfam" id="TIGR00116">
    <property type="entry name" value="tsf"/>
    <property type="match status" value="1"/>
</dbReference>
<dbReference type="GO" id="GO:0005739">
    <property type="term" value="C:mitochondrion"/>
    <property type="evidence" value="ECO:0007669"/>
    <property type="project" value="UniProtKB-SubCell"/>
</dbReference>
<protein>
    <recommendedName>
        <fullName evidence="4">Elongation factor Ts, mitochondrial</fullName>
        <shortName evidence="4">EF-Ts</shortName>
        <shortName evidence="4">EF-TsMt</shortName>
    </recommendedName>
</protein>